<dbReference type="Pfam" id="PF21534">
    <property type="entry name" value="Rost"/>
    <property type="match status" value="1"/>
</dbReference>
<evidence type="ECO:0000313" key="3">
    <source>
        <dbReference type="EMBL" id="CAK8995876.1"/>
    </source>
</evidence>
<evidence type="ECO:0008006" key="5">
    <source>
        <dbReference type="Google" id="ProtNLM"/>
    </source>
</evidence>
<keyword evidence="2" id="KW-1133">Transmembrane helix</keyword>
<feature type="region of interest" description="Disordered" evidence="1">
    <location>
        <begin position="485"/>
        <end position="549"/>
    </location>
</feature>
<feature type="compositionally biased region" description="Basic and acidic residues" evidence="1">
    <location>
        <begin position="420"/>
        <end position="437"/>
    </location>
</feature>
<keyword evidence="4" id="KW-1185">Reference proteome</keyword>
<sequence length="806" mass="91153">MEPAEAASECADSEEIRLFHASAGNGQWPEVFGCSWLLPDWALLFARSSVAVFLSITLVLDGLTTKDGWRFFIYLTRWSFILETLYFCVAVYVTFKARTLKRLSSEALTPAQEQSRLPKSVRLMSLLWTLTFPISVLVCLAFWTLINPVWDQKMRPGFVLLTEHFVNMWIFIFEFLINRNTFYLKHGVIIYAYALLYSLWSVIHFLAKVGVSPDMACHDYPLDECPIYPVLDWHHPARTVVVVLGVCLMTVLLQLVLWKCTRLRDRRFKESGFVPLRALEGMREVRSHIWRNVQRPEIRPEKHRADRVRSGVEGEKRSHHPMANFDDSCSPYRSSCENSSSRVTLAPRAAAPHRFLDAAEAFGTPYNHLRYRYPETWRRLVEMQENRDPCPDGLEMKTSLENLKKSASLPCVAKKSKHRSQSEGLHRRKRGEKELHKSRSRKKEPTEEEQISVLKRMMAFERRNPFGAVAEGTSSFHHISTCYLESADGEPRDRGRSRNTPSTSPSLPVLDDPKAPEAPNRLVGRRPPAARSRPDRSCEVGPHHQAKRHSTLAKNIGVSDIAEGRKNRAEENASYVELPSLENLDAFARRVYCCLPFLLVTIVPFFAAFYALIPEASTVPWWVFLVGAGGWWLALLLRFPVILGSKAALKNNSNAQSLLQTITVLISGPAEEAIRIAFIFAFGWSLKVPHIFALGLGWTSLELLFTLVQCLATIQLLRGVQQGDAKAVEAFQVLAAQTGRSDPLSVDPFWGVLERCSAHLIHIAMSLYGAVSPWIFLATAPAHSLLNWGTVSLMPRMGAMAVVTRC</sequence>
<feature type="compositionally biased region" description="Basic and acidic residues" evidence="1">
    <location>
        <begin position="532"/>
        <end position="542"/>
    </location>
</feature>
<feature type="transmembrane region" description="Helical" evidence="2">
    <location>
        <begin position="41"/>
        <end position="60"/>
    </location>
</feature>
<feature type="transmembrane region" description="Helical" evidence="2">
    <location>
        <begin position="126"/>
        <end position="146"/>
    </location>
</feature>
<feature type="compositionally biased region" description="Basic and acidic residues" evidence="1">
    <location>
        <begin position="301"/>
        <end position="316"/>
    </location>
</feature>
<feature type="transmembrane region" description="Helical" evidence="2">
    <location>
        <begin position="619"/>
        <end position="637"/>
    </location>
</feature>
<evidence type="ECO:0000256" key="2">
    <source>
        <dbReference type="SAM" id="Phobius"/>
    </source>
</evidence>
<feature type="transmembrane region" description="Helical" evidence="2">
    <location>
        <begin position="591"/>
        <end position="613"/>
    </location>
</feature>
<feature type="transmembrane region" description="Helical" evidence="2">
    <location>
        <begin position="72"/>
        <end position="95"/>
    </location>
</feature>
<comment type="caution">
    <text evidence="3">The sequence shown here is derived from an EMBL/GenBank/DDBJ whole genome shotgun (WGS) entry which is preliminary data.</text>
</comment>
<feature type="transmembrane region" description="Helical" evidence="2">
    <location>
        <begin position="158"/>
        <end position="176"/>
    </location>
</feature>
<feature type="transmembrane region" description="Helical" evidence="2">
    <location>
        <begin position="188"/>
        <end position="207"/>
    </location>
</feature>
<feature type="transmembrane region" description="Helical" evidence="2">
    <location>
        <begin position="239"/>
        <end position="258"/>
    </location>
</feature>
<dbReference type="InterPro" id="IPR049352">
    <property type="entry name" value="Rost"/>
</dbReference>
<name>A0ABP0I017_9DINO</name>
<evidence type="ECO:0000313" key="4">
    <source>
        <dbReference type="Proteomes" id="UP001642484"/>
    </source>
</evidence>
<organism evidence="3 4">
    <name type="scientific">Durusdinium trenchii</name>
    <dbReference type="NCBI Taxonomy" id="1381693"/>
    <lineage>
        <taxon>Eukaryota</taxon>
        <taxon>Sar</taxon>
        <taxon>Alveolata</taxon>
        <taxon>Dinophyceae</taxon>
        <taxon>Suessiales</taxon>
        <taxon>Symbiodiniaceae</taxon>
        <taxon>Durusdinium</taxon>
    </lineage>
</organism>
<keyword evidence="2" id="KW-0812">Transmembrane</keyword>
<proteinExistence type="predicted"/>
<feature type="region of interest" description="Disordered" evidence="1">
    <location>
        <begin position="301"/>
        <end position="324"/>
    </location>
</feature>
<reference evidence="3 4" key="1">
    <citation type="submission" date="2024-02" db="EMBL/GenBank/DDBJ databases">
        <authorList>
            <person name="Chen Y."/>
            <person name="Shah S."/>
            <person name="Dougan E. K."/>
            <person name="Thang M."/>
            <person name="Chan C."/>
        </authorList>
    </citation>
    <scope>NUCLEOTIDE SEQUENCE [LARGE SCALE GENOMIC DNA]</scope>
</reference>
<evidence type="ECO:0000256" key="1">
    <source>
        <dbReference type="SAM" id="MobiDB-lite"/>
    </source>
</evidence>
<feature type="region of interest" description="Disordered" evidence="1">
    <location>
        <begin position="407"/>
        <end position="450"/>
    </location>
</feature>
<gene>
    <name evidence="3" type="ORF">CCMP2556_LOCUS4215</name>
</gene>
<protein>
    <recommendedName>
        <fullName evidence="5">Transmembrane protein</fullName>
    </recommendedName>
</protein>
<dbReference type="EMBL" id="CAXAMN010001714">
    <property type="protein sequence ID" value="CAK8995876.1"/>
    <property type="molecule type" value="Genomic_DNA"/>
</dbReference>
<dbReference type="Proteomes" id="UP001642484">
    <property type="component" value="Unassembled WGS sequence"/>
</dbReference>
<keyword evidence="2" id="KW-0472">Membrane</keyword>
<accession>A0ABP0I017</accession>
<dbReference type="PANTHER" id="PTHR12242">
    <property type="entry name" value="OS02G0130600 PROTEIN-RELATED"/>
    <property type="match status" value="1"/>
</dbReference>